<evidence type="ECO:0000256" key="6">
    <source>
        <dbReference type="ARBA" id="ARBA00022989"/>
    </source>
</evidence>
<comment type="function">
    <text evidence="1">May be specifically involved in the processing, transport, and/or maturation of the MADH beta-subunit.</text>
</comment>
<comment type="subcellular location">
    <subcellularLocation>
        <location evidence="2">Membrane</location>
        <topology evidence="2">Multi-pass membrane protein</topology>
    </subcellularLocation>
</comment>
<evidence type="ECO:0000256" key="8">
    <source>
        <dbReference type="SAM" id="Phobius"/>
    </source>
</evidence>
<gene>
    <name evidence="10" type="ORF">JJ685_22290</name>
</gene>
<feature type="domain" description="Methylamine utilisation protein MauE" evidence="9">
    <location>
        <begin position="9"/>
        <end position="135"/>
    </location>
</feature>
<feature type="transmembrane region" description="Helical" evidence="8">
    <location>
        <begin position="75"/>
        <end position="94"/>
    </location>
</feature>
<sequence>MTPALDPVVAHATASALAAVFLLAGLGKLRDPALFRATVDNYRLLPEPLVAAFAWLLPLAECAAGVLLFADGTRATGSLLAALLLVLVSIAIAVNIRRGRTHLDCGCGLGTEVPIGPGLLVRNAVLVAAALLLLLPVAPRATVWLDLLAALFLALFLFGLQALATALLAQHARLQSLRNLP</sequence>
<dbReference type="AlphaFoldDB" id="A0A936Z4P2"/>
<keyword evidence="11" id="KW-1185">Reference proteome</keyword>
<evidence type="ECO:0000313" key="10">
    <source>
        <dbReference type="EMBL" id="MBL0393884.1"/>
    </source>
</evidence>
<evidence type="ECO:0000256" key="1">
    <source>
        <dbReference type="ARBA" id="ARBA00003475"/>
    </source>
</evidence>
<evidence type="ECO:0000256" key="7">
    <source>
        <dbReference type="ARBA" id="ARBA00023136"/>
    </source>
</evidence>
<reference evidence="10 11" key="1">
    <citation type="journal article" date="2017" name="Int. J. Syst. Evol. Microbiol.">
        <title>Ramlibacter monticola sp. nov., isolated from forest soil.</title>
        <authorList>
            <person name="Chaudhary D.K."/>
            <person name="Kim J."/>
        </authorList>
    </citation>
    <scope>NUCLEOTIDE SEQUENCE [LARGE SCALE GENOMIC DNA]</scope>
    <source>
        <strain evidence="10 11">KACC 19175</strain>
    </source>
</reference>
<feature type="transmembrane region" description="Helical" evidence="8">
    <location>
        <begin position="49"/>
        <end position="69"/>
    </location>
</feature>
<dbReference type="EMBL" id="JAEQNE010000006">
    <property type="protein sequence ID" value="MBL0393884.1"/>
    <property type="molecule type" value="Genomic_DNA"/>
</dbReference>
<protein>
    <recommendedName>
        <fullName evidence="4">Methylamine utilization protein MauE</fullName>
    </recommendedName>
</protein>
<evidence type="ECO:0000256" key="4">
    <source>
        <dbReference type="ARBA" id="ARBA00019078"/>
    </source>
</evidence>
<dbReference type="GO" id="GO:0030416">
    <property type="term" value="P:methylamine metabolic process"/>
    <property type="evidence" value="ECO:0007669"/>
    <property type="project" value="InterPro"/>
</dbReference>
<dbReference type="InterPro" id="IPR009908">
    <property type="entry name" value="Methylamine_util_MauE"/>
</dbReference>
<keyword evidence="7 8" id="KW-0472">Membrane</keyword>
<evidence type="ECO:0000256" key="5">
    <source>
        <dbReference type="ARBA" id="ARBA00022692"/>
    </source>
</evidence>
<accession>A0A936Z4P2</accession>
<comment type="caution">
    <text evidence="10">The sequence shown here is derived from an EMBL/GenBank/DDBJ whole genome shotgun (WGS) entry which is preliminary data.</text>
</comment>
<dbReference type="Proteomes" id="UP000599109">
    <property type="component" value="Unassembled WGS sequence"/>
</dbReference>
<proteinExistence type="predicted"/>
<dbReference type="RefSeq" id="WP_201676533.1">
    <property type="nucleotide sequence ID" value="NZ_JAEQNE010000006.1"/>
</dbReference>
<organism evidence="10 11">
    <name type="scientific">Ramlibacter monticola</name>
    <dbReference type="NCBI Taxonomy" id="1926872"/>
    <lineage>
        <taxon>Bacteria</taxon>
        <taxon>Pseudomonadati</taxon>
        <taxon>Pseudomonadota</taxon>
        <taxon>Betaproteobacteria</taxon>
        <taxon>Burkholderiales</taxon>
        <taxon>Comamonadaceae</taxon>
        <taxon>Ramlibacter</taxon>
    </lineage>
</organism>
<comment type="pathway">
    <text evidence="3">One-carbon metabolism; methylamine degradation.</text>
</comment>
<evidence type="ECO:0000259" key="9">
    <source>
        <dbReference type="Pfam" id="PF07291"/>
    </source>
</evidence>
<keyword evidence="6 8" id="KW-1133">Transmembrane helix</keyword>
<name>A0A936Z4P2_9BURK</name>
<dbReference type="Pfam" id="PF07291">
    <property type="entry name" value="MauE"/>
    <property type="match status" value="1"/>
</dbReference>
<keyword evidence="5 8" id="KW-0812">Transmembrane</keyword>
<evidence type="ECO:0000256" key="3">
    <source>
        <dbReference type="ARBA" id="ARBA00004856"/>
    </source>
</evidence>
<feature type="transmembrane region" description="Helical" evidence="8">
    <location>
        <begin position="12"/>
        <end position="29"/>
    </location>
</feature>
<feature type="transmembrane region" description="Helical" evidence="8">
    <location>
        <begin position="144"/>
        <end position="169"/>
    </location>
</feature>
<evidence type="ECO:0000313" key="11">
    <source>
        <dbReference type="Proteomes" id="UP000599109"/>
    </source>
</evidence>
<evidence type="ECO:0000256" key="2">
    <source>
        <dbReference type="ARBA" id="ARBA00004141"/>
    </source>
</evidence>
<feature type="transmembrane region" description="Helical" evidence="8">
    <location>
        <begin position="119"/>
        <end position="138"/>
    </location>
</feature>
<dbReference type="GO" id="GO:0016020">
    <property type="term" value="C:membrane"/>
    <property type="evidence" value="ECO:0007669"/>
    <property type="project" value="UniProtKB-SubCell"/>
</dbReference>